<evidence type="ECO:0000256" key="1">
    <source>
        <dbReference type="SAM" id="MobiDB-lite"/>
    </source>
</evidence>
<proteinExistence type="predicted"/>
<feature type="region of interest" description="Disordered" evidence="1">
    <location>
        <begin position="197"/>
        <end position="227"/>
    </location>
</feature>
<dbReference type="Gene3D" id="1.20.1280.140">
    <property type="match status" value="1"/>
</dbReference>
<gene>
    <name evidence="3" type="ORF">P8C59_001045</name>
</gene>
<keyword evidence="2" id="KW-0472">Membrane</keyword>
<keyword evidence="2" id="KW-0812">Transmembrane</keyword>
<dbReference type="Proteomes" id="UP001217918">
    <property type="component" value="Unassembled WGS sequence"/>
</dbReference>
<name>A0AAD9M7D1_9PEZI</name>
<feature type="compositionally biased region" description="Low complexity" evidence="1">
    <location>
        <begin position="197"/>
        <end position="216"/>
    </location>
</feature>
<feature type="transmembrane region" description="Helical" evidence="2">
    <location>
        <begin position="253"/>
        <end position="277"/>
    </location>
</feature>
<accession>A0AAD9M7D1</accession>
<keyword evidence="2" id="KW-1133">Transmembrane helix</keyword>
<protein>
    <submittedName>
        <fullName evidence="3">Uncharacterized protein</fullName>
    </submittedName>
</protein>
<dbReference type="PANTHER" id="PTHR38123:SF6">
    <property type="entry name" value="CELL WALL SERINE-THREONINE-RICH GALACTOMANNOPROTEIN MP1 (AFU_ORTHOLOGUE AFUA_4G03240)"/>
    <property type="match status" value="1"/>
</dbReference>
<reference evidence="3" key="1">
    <citation type="journal article" date="2023" name="Mol. Plant Microbe Interact.">
        <title>Elucidating the Obligate Nature and Biological Capacity of an Invasive Fungal Corn Pathogen.</title>
        <authorList>
            <person name="MacCready J.S."/>
            <person name="Roggenkamp E.M."/>
            <person name="Gdanetz K."/>
            <person name="Chilvers M.I."/>
        </authorList>
    </citation>
    <scope>NUCLEOTIDE SEQUENCE</scope>
    <source>
        <strain evidence="3">PM02</strain>
    </source>
</reference>
<dbReference type="AlphaFoldDB" id="A0AAD9M7D1"/>
<dbReference type="GO" id="GO:0005576">
    <property type="term" value="C:extracellular region"/>
    <property type="evidence" value="ECO:0007669"/>
    <property type="project" value="TreeGrafter"/>
</dbReference>
<dbReference type="InterPro" id="IPR021054">
    <property type="entry name" value="Cell_wall_mannoprotein_1"/>
</dbReference>
<comment type="caution">
    <text evidence="3">The sequence shown here is derived from an EMBL/GenBank/DDBJ whole genome shotgun (WGS) entry which is preliminary data.</text>
</comment>
<evidence type="ECO:0000313" key="3">
    <source>
        <dbReference type="EMBL" id="KAK2067289.1"/>
    </source>
</evidence>
<organism evidence="3 4">
    <name type="scientific">Phyllachora maydis</name>
    <dbReference type="NCBI Taxonomy" id="1825666"/>
    <lineage>
        <taxon>Eukaryota</taxon>
        <taxon>Fungi</taxon>
        <taxon>Dikarya</taxon>
        <taxon>Ascomycota</taxon>
        <taxon>Pezizomycotina</taxon>
        <taxon>Sordariomycetes</taxon>
        <taxon>Sordariomycetidae</taxon>
        <taxon>Phyllachorales</taxon>
        <taxon>Phyllachoraceae</taxon>
        <taxon>Phyllachora</taxon>
    </lineage>
</organism>
<evidence type="ECO:0000256" key="2">
    <source>
        <dbReference type="SAM" id="Phobius"/>
    </source>
</evidence>
<dbReference type="EMBL" id="JAQQPM010000001">
    <property type="protein sequence ID" value="KAK2067289.1"/>
    <property type="molecule type" value="Genomic_DNA"/>
</dbReference>
<evidence type="ECO:0000313" key="4">
    <source>
        <dbReference type="Proteomes" id="UP001217918"/>
    </source>
</evidence>
<keyword evidence="4" id="KW-1185">Reference proteome</keyword>
<sequence>MARQATRTNKSRPEMRSTTVLAQCMLAATALAAPQLLKRDLATLQTAITNIASSLGALDKAIKGITADVSSTQPVLEAATAAQKVLSSAATNISASQPLSLSDALSLQTAGKDLTTAVNTTIGDLVAKKPVFDQMGVSSIVLTQLQAQKNASAALTAAIVSKIPAIGQGIANQTISQSTAVIDQAIAAFSAPGSATTGTATPPAGAPASAASTPSTAPAPAPAPAASGAGAPASAATAVVQAVAAALAAVVQAVAAAAADLALFLVGWAVVVVLAGWETS</sequence>
<dbReference type="PANTHER" id="PTHR38123">
    <property type="entry name" value="CELL WALL SERINE-THREONINE-RICH GALACTOMANNOPROTEIN MP1 (AFU_ORTHOLOGUE AFUA_4G03240)"/>
    <property type="match status" value="1"/>
</dbReference>
<dbReference type="Pfam" id="PF12296">
    <property type="entry name" value="HsbA"/>
    <property type="match status" value="1"/>
</dbReference>